<organism evidence="1 2">
    <name type="scientific">Stutzerimonas degradans</name>
    <dbReference type="NCBI Taxonomy" id="2968968"/>
    <lineage>
        <taxon>Bacteria</taxon>
        <taxon>Pseudomonadati</taxon>
        <taxon>Pseudomonadota</taxon>
        <taxon>Gammaproteobacteria</taxon>
        <taxon>Pseudomonadales</taxon>
        <taxon>Pseudomonadaceae</taxon>
        <taxon>Stutzerimonas</taxon>
    </lineage>
</organism>
<dbReference type="RefSeq" id="WP_054094303.1">
    <property type="nucleotide sequence ID" value="NZ_CP065721.1"/>
</dbReference>
<proteinExistence type="predicted"/>
<keyword evidence="2" id="KW-1185">Reference proteome</keyword>
<evidence type="ECO:0000313" key="1">
    <source>
        <dbReference type="EMBL" id="PNF77481.1"/>
    </source>
</evidence>
<reference evidence="1 2" key="1">
    <citation type="submission" date="2018-01" db="EMBL/GenBank/DDBJ databases">
        <title>Denitrification phenotypes of diverse strains of Pseudomonas stutzeri.</title>
        <authorList>
            <person name="Milligan D.A."/>
            <person name="Bergaust L."/>
            <person name="Bakken L.R."/>
            <person name="Frostegard A."/>
        </authorList>
    </citation>
    <scope>NUCLEOTIDE SEQUENCE [LARGE SCALE GENOMIC DNA]</scope>
    <source>
        <strain evidence="1 2">DSM 50238</strain>
    </source>
</reference>
<evidence type="ECO:0000313" key="2">
    <source>
        <dbReference type="Proteomes" id="UP000235881"/>
    </source>
</evidence>
<gene>
    <name evidence="1" type="ORF">CXK95_07280</name>
</gene>
<name>A0A1S8F2I8_9GAMM</name>
<sequence length="68" mass="7803">MHADIRYSVILERTGQTLLAQADLQQLEAFWDAHDAEYVGLRIEDEQSRHPRVIVTDQLPAEEDADLV</sequence>
<accession>A0A1S8F2I8</accession>
<protein>
    <submittedName>
        <fullName evidence="1">Uncharacterized protein</fullName>
    </submittedName>
</protein>
<comment type="caution">
    <text evidence="1">The sequence shown here is derived from an EMBL/GenBank/DDBJ whole genome shotgun (WGS) entry which is preliminary data.</text>
</comment>
<dbReference type="EMBL" id="POUK01000002">
    <property type="protein sequence ID" value="PNF77481.1"/>
    <property type="molecule type" value="Genomic_DNA"/>
</dbReference>
<dbReference type="AlphaFoldDB" id="A0A1S8F2I8"/>
<dbReference type="Proteomes" id="UP000235881">
    <property type="component" value="Unassembled WGS sequence"/>
</dbReference>